<proteinExistence type="predicted"/>
<dbReference type="Proteomes" id="UP001595974">
    <property type="component" value="Unassembled WGS sequence"/>
</dbReference>
<sequence>MSLLHELATGVLLGTERRPPRLPPLPGPLGDLLASASPPDTTPEVRVLRAAGVLATCGAAGYRPSETEAAAPFASPAETLRINDDAELGTALRQMLDDGPGPLRHEALRLLAASGTVLPPQLLPGALNLGQKSPSLRAALLPVLGERGRWLAGQQTAWLWASTGATGDADTLPDDSQWDHGSLELRKHYLQAFRSRDPQQALAHLQAGFSQLDARERAALLEQLANGLNASDGDFLEAQLADRSREVRQQAAGLLARLPASRYVARMGERMAACLTRERKLFRQALVLTPPAEFDPAWKSDGVEASRPKSESLGERAWWLYQLARALPLAWWPAHTGLTVTELIAWAKGSDWREAILRAWSEALPREGTGRNGDEVGADGAEWAAAFLACAPLPGLQLNDFTLLSCLPVAQREHHWLRMLETDRRQSMLGDILTHVAHSLPAAQPVISAEFAIEVLRRVREAVPTDIGKYDYTLRRSLPAFVCVIPPACLNDAISAWPTGQAGTEYFDDTLAAVLAIVEQRKLLHRTLGPNP</sequence>
<feature type="region of interest" description="Disordered" evidence="1">
    <location>
        <begin position="15"/>
        <end position="41"/>
    </location>
</feature>
<evidence type="ECO:0000313" key="2">
    <source>
        <dbReference type="EMBL" id="MFC5771651.1"/>
    </source>
</evidence>
<reference evidence="3" key="1">
    <citation type="journal article" date="2019" name="Int. J. Syst. Evol. Microbiol.">
        <title>The Global Catalogue of Microorganisms (GCM) 10K type strain sequencing project: providing services to taxonomists for standard genome sequencing and annotation.</title>
        <authorList>
            <consortium name="The Broad Institute Genomics Platform"/>
            <consortium name="The Broad Institute Genome Sequencing Center for Infectious Disease"/>
            <person name="Wu L."/>
            <person name="Ma J."/>
        </authorList>
    </citation>
    <scope>NUCLEOTIDE SEQUENCE [LARGE SCALE GENOMIC DNA]</scope>
    <source>
        <strain evidence="3">SHR3</strain>
    </source>
</reference>
<evidence type="ECO:0000313" key="3">
    <source>
        <dbReference type="Proteomes" id="UP001595974"/>
    </source>
</evidence>
<protein>
    <submittedName>
        <fullName evidence="2">DUF5691 domain-containing protein</fullName>
    </submittedName>
</protein>
<dbReference type="EMBL" id="JBHSOG010000098">
    <property type="protein sequence ID" value="MFC5771651.1"/>
    <property type="molecule type" value="Genomic_DNA"/>
</dbReference>
<accession>A0ABW1AWN6</accession>
<organism evidence="2 3">
    <name type="scientific">Thauera sinica</name>
    <dbReference type="NCBI Taxonomy" id="2665146"/>
    <lineage>
        <taxon>Bacteria</taxon>
        <taxon>Pseudomonadati</taxon>
        <taxon>Pseudomonadota</taxon>
        <taxon>Betaproteobacteria</taxon>
        <taxon>Rhodocyclales</taxon>
        <taxon>Zoogloeaceae</taxon>
        <taxon>Thauera</taxon>
    </lineage>
</organism>
<dbReference type="Pfam" id="PF18944">
    <property type="entry name" value="DUF5691"/>
    <property type="match status" value="1"/>
</dbReference>
<gene>
    <name evidence="2" type="ORF">ACFPTN_19920</name>
</gene>
<keyword evidence="3" id="KW-1185">Reference proteome</keyword>
<comment type="caution">
    <text evidence="2">The sequence shown here is derived from an EMBL/GenBank/DDBJ whole genome shotgun (WGS) entry which is preliminary data.</text>
</comment>
<evidence type="ECO:0000256" key="1">
    <source>
        <dbReference type="SAM" id="MobiDB-lite"/>
    </source>
</evidence>
<dbReference type="InterPro" id="IPR016024">
    <property type="entry name" value="ARM-type_fold"/>
</dbReference>
<dbReference type="RefSeq" id="WP_096450875.1">
    <property type="nucleotide sequence ID" value="NZ_JBHSOG010000098.1"/>
</dbReference>
<name>A0ABW1AWN6_9RHOO</name>
<dbReference type="SUPFAM" id="SSF48371">
    <property type="entry name" value="ARM repeat"/>
    <property type="match status" value="1"/>
</dbReference>
<dbReference type="InterPro" id="IPR043746">
    <property type="entry name" value="DUF5691"/>
</dbReference>